<feature type="compositionally biased region" description="Basic and acidic residues" evidence="1">
    <location>
        <begin position="53"/>
        <end position="62"/>
    </location>
</feature>
<organism evidence="2 3">
    <name type="scientific">Blyttiomyces helicus</name>
    <dbReference type="NCBI Taxonomy" id="388810"/>
    <lineage>
        <taxon>Eukaryota</taxon>
        <taxon>Fungi</taxon>
        <taxon>Fungi incertae sedis</taxon>
        <taxon>Chytridiomycota</taxon>
        <taxon>Chytridiomycota incertae sedis</taxon>
        <taxon>Chytridiomycetes</taxon>
        <taxon>Chytridiomycetes incertae sedis</taxon>
        <taxon>Blyttiomyces</taxon>
    </lineage>
</organism>
<dbReference type="AlphaFoldDB" id="A0A4P9WHY0"/>
<feature type="region of interest" description="Disordered" evidence="1">
    <location>
        <begin position="47"/>
        <end position="75"/>
    </location>
</feature>
<name>A0A4P9WHY0_9FUNG</name>
<feature type="region of interest" description="Disordered" evidence="1">
    <location>
        <begin position="1"/>
        <end position="27"/>
    </location>
</feature>
<evidence type="ECO:0000313" key="3">
    <source>
        <dbReference type="Proteomes" id="UP000269721"/>
    </source>
</evidence>
<accession>A0A4P9WHY0</accession>
<evidence type="ECO:0000256" key="1">
    <source>
        <dbReference type="SAM" id="MobiDB-lite"/>
    </source>
</evidence>
<feature type="region of interest" description="Disordered" evidence="1">
    <location>
        <begin position="477"/>
        <end position="504"/>
    </location>
</feature>
<dbReference type="EMBL" id="KZ995056">
    <property type="protein sequence ID" value="RKO91463.1"/>
    <property type="molecule type" value="Genomic_DNA"/>
</dbReference>
<gene>
    <name evidence="2" type="ORF">BDK51DRAFT_45646</name>
</gene>
<keyword evidence="3" id="KW-1185">Reference proteome</keyword>
<proteinExistence type="predicted"/>
<reference evidence="3" key="1">
    <citation type="journal article" date="2018" name="Nat. Microbiol.">
        <title>Leveraging single-cell genomics to expand the fungal tree of life.</title>
        <authorList>
            <person name="Ahrendt S.R."/>
            <person name="Quandt C.A."/>
            <person name="Ciobanu D."/>
            <person name="Clum A."/>
            <person name="Salamov A."/>
            <person name="Andreopoulos B."/>
            <person name="Cheng J.F."/>
            <person name="Woyke T."/>
            <person name="Pelin A."/>
            <person name="Henrissat B."/>
            <person name="Reynolds N.K."/>
            <person name="Benny G.L."/>
            <person name="Smith M.E."/>
            <person name="James T.Y."/>
            <person name="Grigoriev I.V."/>
        </authorList>
    </citation>
    <scope>NUCLEOTIDE SEQUENCE [LARGE SCALE GENOMIC DNA]</scope>
</reference>
<sequence length="504" mass="54754">MDMEPESNIQGERETGGPDQRSSMLILADRPSTLTFHVFGSFLSAANDQMDGTDSRREEPRQPHNQPSAAPSPEHAEWRLLRDPDPHGMGAIPTRQPPRAAHCLVHGFLVGGACECWRFGLARDFFQGTGERSSNVQAQLGGGLLRPIGAAGGVRPSVQRAACERTGICHADVHARVRREREPVWALGAARRLWADRQQVDSRNRLVAVEITSIGNTPVDDESWVTDIDPSNNTAQAWTLSYIWESVIWQTFTTNIYAPNGSYLGVASTDLTLDFLTEVLTAQSGQLAYINYIYAFEIGANGEVCLGSSDGVDLYVRDASNVPQRSVIRSELAERAVPIAALVQALAVTPGWGGSLSGFADAQGAATASLSVNGALFLVGASTVDHGNLRWVVIQFVTEADVLMELTNGIKVTGGTVLRLGFVNSRAEEFLSRQGTLSALSSSSLRHDLALFDLTYLFANFVLRFFHTPGTSSKPPFWTSLRHTPGRSPRTPESLMLRRPPATS</sequence>
<protein>
    <submittedName>
        <fullName evidence="2">Uncharacterized protein</fullName>
    </submittedName>
</protein>
<evidence type="ECO:0000313" key="2">
    <source>
        <dbReference type="EMBL" id="RKO91463.1"/>
    </source>
</evidence>
<dbReference type="OrthoDB" id="2130671at2759"/>
<dbReference type="Proteomes" id="UP000269721">
    <property type="component" value="Unassembled WGS sequence"/>
</dbReference>